<evidence type="ECO:0000313" key="3">
    <source>
        <dbReference type="Proteomes" id="UP000198412"/>
    </source>
</evidence>
<feature type="transmembrane region" description="Helical" evidence="1">
    <location>
        <begin position="67"/>
        <end position="83"/>
    </location>
</feature>
<gene>
    <name evidence="2" type="ORF">SAMN04488111_1175</name>
</gene>
<dbReference type="Proteomes" id="UP000198412">
    <property type="component" value="Unassembled WGS sequence"/>
</dbReference>
<organism evidence="2 3">
    <name type="scientific">Lutibacter flavus</name>
    <dbReference type="NCBI Taxonomy" id="691689"/>
    <lineage>
        <taxon>Bacteria</taxon>
        <taxon>Pseudomonadati</taxon>
        <taxon>Bacteroidota</taxon>
        <taxon>Flavobacteriia</taxon>
        <taxon>Flavobacteriales</taxon>
        <taxon>Flavobacteriaceae</taxon>
        <taxon>Lutibacter</taxon>
    </lineage>
</organism>
<reference evidence="3" key="1">
    <citation type="submission" date="2017-06" db="EMBL/GenBank/DDBJ databases">
        <authorList>
            <person name="Varghese N."/>
            <person name="Submissions S."/>
        </authorList>
    </citation>
    <scope>NUCLEOTIDE SEQUENCE [LARGE SCALE GENOMIC DNA]</scope>
    <source>
        <strain evidence="3">DSM 27993</strain>
    </source>
</reference>
<dbReference type="RefSeq" id="WP_089377456.1">
    <property type="nucleotide sequence ID" value="NZ_FZNX01000001.1"/>
</dbReference>
<name>A0A238VY51_9FLAO</name>
<keyword evidence="1" id="KW-0812">Transmembrane</keyword>
<protein>
    <recommendedName>
        <fullName evidence="4">Riboflavin synthase subunit beta</fullName>
    </recommendedName>
</protein>
<dbReference type="OrthoDB" id="1139505at2"/>
<evidence type="ECO:0008006" key="4">
    <source>
        <dbReference type="Google" id="ProtNLM"/>
    </source>
</evidence>
<dbReference type="AlphaFoldDB" id="A0A238VY51"/>
<sequence>MGILKRRTNKKFDYQPRYYKGEGNPYKIGHKFDEFRTTVGDNKGIKDKFKSAYEELNSKEKKGSNKLLLIIIAILVFIFLYIIDFDLTIFKKPF</sequence>
<evidence type="ECO:0000313" key="2">
    <source>
        <dbReference type="EMBL" id="SNR39158.1"/>
    </source>
</evidence>
<proteinExistence type="predicted"/>
<keyword evidence="1" id="KW-1133">Transmembrane helix</keyword>
<accession>A0A238VY51</accession>
<dbReference type="EMBL" id="FZNX01000001">
    <property type="protein sequence ID" value="SNR39158.1"/>
    <property type="molecule type" value="Genomic_DNA"/>
</dbReference>
<evidence type="ECO:0000256" key="1">
    <source>
        <dbReference type="SAM" id="Phobius"/>
    </source>
</evidence>
<keyword evidence="1" id="KW-0472">Membrane</keyword>
<keyword evidence="3" id="KW-1185">Reference proteome</keyword>